<dbReference type="InterPro" id="IPR053912">
    <property type="entry name" value="PGAP2IP_TM_1nd"/>
</dbReference>
<keyword evidence="2" id="KW-0812">Transmembrane</keyword>
<dbReference type="PANTHER" id="PTHR14859:SF1">
    <property type="entry name" value="PGAP2-INTERACTING PROTEIN"/>
    <property type="match status" value="1"/>
</dbReference>
<feature type="transmembrane region" description="Helical" evidence="2">
    <location>
        <begin position="463"/>
        <end position="484"/>
    </location>
</feature>
<feature type="transmembrane region" description="Helical" evidence="2">
    <location>
        <begin position="378"/>
        <end position="400"/>
    </location>
</feature>
<dbReference type="Pfam" id="PF23021">
    <property type="entry name" value="6TM_2nd_PGAP2IP"/>
    <property type="match status" value="2"/>
</dbReference>
<keyword evidence="2" id="KW-0472">Membrane</keyword>
<organism evidence="5 6">
    <name type="scientific">Nematostella vectensis</name>
    <name type="common">Starlet sea anemone</name>
    <dbReference type="NCBI Taxonomy" id="45351"/>
    <lineage>
        <taxon>Eukaryota</taxon>
        <taxon>Metazoa</taxon>
        <taxon>Cnidaria</taxon>
        <taxon>Anthozoa</taxon>
        <taxon>Hexacorallia</taxon>
        <taxon>Actiniaria</taxon>
        <taxon>Edwardsiidae</taxon>
        <taxon>Nematostella</taxon>
    </lineage>
</organism>
<dbReference type="HOGENOM" id="CLU_496377_0_0_1"/>
<evidence type="ECO:0000256" key="1">
    <source>
        <dbReference type="SAM" id="MobiDB-lite"/>
    </source>
</evidence>
<dbReference type="GO" id="GO:0006506">
    <property type="term" value="P:GPI anchor biosynthetic process"/>
    <property type="evidence" value="ECO:0000318"/>
    <property type="project" value="GO_Central"/>
</dbReference>
<dbReference type="InterPro" id="IPR053911">
    <property type="entry name" value="PGAP2IP_TM_2nd"/>
</dbReference>
<feature type="transmembrane region" description="Helical" evidence="2">
    <location>
        <begin position="184"/>
        <end position="203"/>
    </location>
</feature>
<keyword evidence="6" id="KW-1185">Reference proteome</keyword>
<accession>A7S3D2</accession>
<evidence type="ECO:0000259" key="4">
    <source>
        <dbReference type="Pfam" id="PF23022"/>
    </source>
</evidence>
<evidence type="ECO:0000313" key="6">
    <source>
        <dbReference type="Proteomes" id="UP000001593"/>
    </source>
</evidence>
<feature type="region of interest" description="Disordered" evidence="1">
    <location>
        <begin position="1"/>
        <end position="36"/>
    </location>
</feature>
<feature type="transmembrane region" description="Helical" evidence="2">
    <location>
        <begin position="156"/>
        <end position="175"/>
    </location>
</feature>
<feature type="transmembrane region" description="Helical" evidence="2">
    <location>
        <begin position="76"/>
        <end position="95"/>
    </location>
</feature>
<sequence>MAADNDEGTGKHRKELRHRVQSFIRRPGDSSDDAEEYETFIPEDEEEEFIDEETAELAEEVMLYTSMERELLCETILGYLWWSLIFALPPMIWFYPLNELEISGYEAFVITIMTPVFTGIGAVLDFCRSLHGLAILRTLSLVGVASFQAPTTLTRLVLLAFGCGGAMLWFCGIVWSKKPSERSLCFWGLILGFFLMLAARALYISVNPVWSDNSSNKLCLILGIVATLDRVYTGYAKAATTESTPPSSSKDARVSGPGWVLVSLGFGALMFISHSVFSEVSIVSRWGVSGYPNVGASPNPWGSLSFWGLILGFFLMLAARALYISVNPVWSDNSSNKLCLILGIVATLDRVYTGYAKAATTESTPQSSSKDARVSGSGWVLVSLGFGALMFISHSVFSEVSIVSRWGVSGYPNVGASPNPWGAGVPLALALGVTLSTSSWTSSGAWSLVGVSGAAALYKAPGFGSYAGGLVLAVYVMSIWPAMIDRLFCRPSARTLALANLTYVILTLGSVWVVAYNFVPGGEYTRERTDVLLGVAMAFVGTDELLTGV</sequence>
<reference evidence="5 6" key="1">
    <citation type="journal article" date="2007" name="Science">
        <title>Sea anemone genome reveals ancestral eumetazoan gene repertoire and genomic organization.</title>
        <authorList>
            <person name="Putnam N.H."/>
            <person name="Srivastava M."/>
            <person name="Hellsten U."/>
            <person name="Dirks B."/>
            <person name="Chapman J."/>
            <person name="Salamov A."/>
            <person name="Terry A."/>
            <person name="Shapiro H."/>
            <person name="Lindquist E."/>
            <person name="Kapitonov V.V."/>
            <person name="Jurka J."/>
            <person name="Genikhovich G."/>
            <person name="Grigoriev I.V."/>
            <person name="Lucas S.M."/>
            <person name="Steele R.E."/>
            <person name="Finnerty J.R."/>
            <person name="Technau U."/>
            <person name="Martindale M.Q."/>
            <person name="Rokhsar D.S."/>
        </authorList>
    </citation>
    <scope>NUCLEOTIDE SEQUENCE [LARGE SCALE GENOMIC DNA]</scope>
    <source>
        <strain evidence="6">CH2 X CH6</strain>
    </source>
</reference>
<evidence type="ECO:0000313" key="5">
    <source>
        <dbReference type="EMBL" id="EDO41752.1"/>
    </source>
</evidence>
<proteinExistence type="predicted"/>
<name>A7S3D2_NEMVE</name>
<dbReference type="STRING" id="45351.A7S3D2"/>
<feature type="transmembrane region" description="Helical" evidence="2">
    <location>
        <begin position="107"/>
        <end position="127"/>
    </location>
</feature>
<dbReference type="EMBL" id="DS469573">
    <property type="protein sequence ID" value="EDO41752.1"/>
    <property type="molecule type" value="Genomic_DNA"/>
</dbReference>
<dbReference type="InParanoid" id="A7S3D2"/>
<dbReference type="GO" id="GO:0016020">
    <property type="term" value="C:membrane"/>
    <property type="evidence" value="ECO:0007669"/>
    <property type="project" value="GOC"/>
</dbReference>
<dbReference type="Proteomes" id="UP000001593">
    <property type="component" value="Unassembled WGS sequence"/>
</dbReference>
<gene>
    <name evidence="5" type="ORF">NEMVEDRAFT_v1g242575</name>
</gene>
<evidence type="ECO:0000259" key="3">
    <source>
        <dbReference type="Pfam" id="PF23021"/>
    </source>
</evidence>
<dbReference type="PANTHER" id="PTHR14859">
    <property type="entry name" value="CALCOFLUOR WHITE HYPERSENSITIVE PROTEIN PRECURSOR"/>
    <property type="match status" value="1"/>
</dbReference>
<feature type="transmembrane region" description="Helical" evidence="2">
    <location>
        <begin position="304"/>
        <end position="326"/>
    </location>
</feature>
<dbReference type="Pfam" id="PF23022">
    <property type="entry name" value="6TM_1st_PGAP2IP"/>
    <property type="match status" value="1"/>
</dbReference>
<dbReference type="InterPro" id="IPR051916">
    <property type="entry name" value="GPI-anchor_lipid_remodeler"/>
</dbReference>
<feature type="transmembrane region" description="Helical" evidence="2">
    <location>
        <begin position="496"/>
        <end position="519"/>
    </location>
</feature>
<keyword evidence="2" id="KW-1133">Transmembrane helix</keyword>
<protein>
    <submittedName>
        <fullName evidence="5">Uncharacterized protein</fullName>
    </submittedName>
</protein>
<dbReference type="GO" id="GO:0005783">
    <property type="term" value="C:endoplasmic reticulum"/>
    <property type="evidence" value="ECO:0000318"/>
    <property type="project" value="GO_Central"/>
</dbReference>
<dbReference type="PhylomeDB" id="A7S3D2"/>
<feature type="compositionally biased region" description="Basic residues" evidence="1">
    <location>
        <begin position="11"/>
        <end position="20"/>
    </location>
</feature>
<feature type="domain" description="PGAP2IP second transmembrane" evidence="3">
    <location>
        <begin position="377"/>
        <end position="542"/>
    </location>
</feature>
<dbReference type="AlphaFoldDB" id="A7S3D2"/>
<evidence type="ECO:0000256" key="2">
    <source>
        <dbReference type="SAM" id="Phobius"/>
    </source>
</evidence>
<feature type="domain" description="PGAP2IP second transmembrane" evidence="3">
    <location>
        <begin position="258"/>
        <end position="325"/>
    </location>
</feature>
<feature type="domain" description="PGAP2IP first transmembrane" evidence="4">
    <location>
        <begin position="79"/>
        <end position="228"/>
    </location>
</feature>
<feature type="transmembrane region" description="Helical" evidence="2">
    <location>
        <begin position="256"/>
        <end position="277"/>
    </location>
</feature>